<feature type="chain" id="PRO_5040407077" description="Secreted protein" evidence="1">
    <location>
        <begin position="20"/>
        <end position="77"/>
    </location>
</feature>
<evidence type="ECO:0000313" key="3">
    <source>
        <dbReference type="Proteomes" id="UP000807769"/>
    </source>
</evidence>
<sequence length="77" mass="8614">MHKPLVIMLLLVTICVIRASNCLPPLRMRGGTSPNAIYVMHQLSDGILRPDIDYARRPRVAAHVIRSRLAGNLLNPF</sequence>
<name>A0A9P7E1M3_9AGAM</name>
<accession>A0A9P7E1M3</accession>
<dbReference type="EMBL" id="JABBWG010000037">
    <property type="protein sequence ID" value="KAG1808609.1"/>
    <property type="molecule type" value="Genomic_DNA"/>
</dbReference>
<gene>
    <name evidence="2" type="ORF">BJ212DRAFT_639099</name>
</gene>
<dbReference type="GeneID" id="64637737"/>
<keyword evidence="1" id="KW-0732">Signal</keyword>
<comment type="caution">
    <text evidence="2">The sequence shown here is derived from an EMBL/GenBank/DDBJ whole genome shotgun (WGS) entry which is preliminary data.</text>
</comment>
<organism evidence="2 3">
    <name type="scientific">Suillus subaureus</name>
    <dbReference type="NCBI Taxonomy" id="48587"/>
    <lineage>
        <taxon>Eukaryota</taxon>
        <taxon>Fungi</taxon>
        <taxon>Dikarya</taxon>
        <taxon>Basidiomycota</taxon>
        <taxon>Agaricomycotina</taxon>
        <taxon>Agaricomycetes</taxon>
        <taxon>Agaricomycetidae</taxon>
        <taxon>Boletales</taxon>
        <taxon>Suillineae</taxon>
        <taxon>Suillaceae</taxon>
        <taxon>Suillus</taxon>
    </lineage>
</organism>
<keyword evidence="3" id="KW-1185">Reference proteome</keyword>
<protein>
    <recommendedName>
        <fullName evidence="4">Secreted protein</fullName>
    </recommendedName>
</protein>
<evidence type="ECO:0000313" key="2">
    <source>
        <dbReference type="EMBL" id="KAG1808609.1"/>
    </source>
</evidence>
<dbReference type="Proteomes" id="UP000807769">
    <property type="component" value="Unassembled WGS sequence"/>
</dbReference>
<dbReference type="RefSeq" id="XP_041188702.1">
    <property type="nucleotide sequence ID" value="XM_041343721.1"/>
</dbReference>
<evidence type="ECO:0000256" key="1">
    <source>
        <dbReference type="SAM" id="SignalP"/>
    </source>
</evidence>
<reference evidence="2" key="1">
    <citation type="journal article" date="2020" name="New Phytol.">
        <title>Comparative genomics reveals dynamic genome evolution in host specialist ectomycorrhizal fungi.</title>
        <authorList>
            <person name="Lofgren L.A."/>
            <person name="Nguyen N.H."/>
            <person name="Vilgalys R."/>
            <person name="Ruytinx J."/>
            <person name="Liao H.L."/>
            <person name="Branco S."/>
            <person name="Kuo A."/>
            <person name="LaButti K."/>
            <person name="Lipzen A."/>
            <person name="Andreopoulos W."/>
            <person name="Pangilinan J."/>
            <person name="Riley R."/>
            <person name="Hundley H."/>
            <person name="Na H."/>
            <person name="Barry K."/>
            <person name="Grigoriev I.V."/>
            <person name="Stajich J.E."/>
            <person name="Kennedy P.G."/>
        </authorList>
    </citation>
    <scope>NUCLEOTIDE SEQUENCE</scope>
    <source>
        <strain evidence="2">MN1</strain>
    </source>
</reference>
<evidence type="ECO:0008006" key="4">
    <source>
        <dbReference type="Google" id="ProtNLM"/>
    </source>
</evidence>
<dbReference type="AlphaFoldDB" id="A0A9P7E1M3"/>
<proteinExistence type="predicted"/>
<feature type="signal peptide" evidence="1">
    <location>
        <begin position="1"/>
        <end position="19"/>
    </location>
</feature>